<dbReference type="PANTHER" id="PTHR46194:SF1">
    <property type="entry name" value="PEPTIDYL-TRNA HYDROLASE PTRHD1-RELATED"/>
    <property type="match status" value="1"/>
</dbReference>
<dbReference type="GeneID" id="8243097"/>
<dbReference type="RefSeq" id="XP_002501419.1">
    <property type="nucleotide sequence ID" value="XM_002501373.1"/>
</dbReference>
<dbReference type="OMA" id="QQNIDHM"/>
<evidence type="ECO:0000256" key="2">
    <source>
        <dbReference type="ARBA" id="ARBA00022801"/>
    </source>
</evidence>
<evidence type="ECO:0000256" key="3">
    <source>
        <dbReference type="ARBA" id="ARBA00048707"/>
    </source>
</evidence>
<dbReference type="EC" id="3.1.1.29" evidence="1"/>
<dbReference type="InterPro" id="IPR002833">
    <property type="entry name" value="PTH2"/>
</dbReference>
<keyword evidence="2" id="KW-0378">Hydrolase</keyword>
<dbReference type="EMBL" id="CP001325">
    <property type="protein sequence ID" value="ACO62677.1"/>
    <property type="molecule type" value="Genomic_DNA"/>
</dbReference>
<dbReference type="Proteomes" id="UP000002009">
    <property type="component" value="Chromosome 4"/>
</dbReference>
<protein>
    <recommendedName>
        <fullName evidence="1">peptidyl-tRNA hydrolase</fullName>
        <ecNumber evidence="1">3.1.1.29</ecNumber>
    </recommendedName>
</protein>
<gene>
    <name evidence="4" type="ORF">MICPUN_81223</name>
</gene>
<dbReference type="InParanoid" id="C1E481"/>
<keyword evidence="5" id="KW-1185">Reference proteome</keyword>
<name>C1E481_MICCC</name>
<dbReference type="Pfam" id="PF01981">
    <property type="entry name" value="PTH2"/>
    <property type="match status" value="1"/>
</dbReference>
<dbReference type="eggNOG" id="KOG3305">
    <property type="taxonomic scope" value="Eukaryota"/>
</dbReference>
<dbReference type="AlphaFoldDB" id="C1E481"/>
<dbReference type="OrthoDB" id="201213at2759"/>
<accession>C1E481</accession>
<evidence type="ECO:0000313" key="4">
    <source>
        <dbReference type="EMBL" id="ACO62677.1"/>
    </source>
</evidence>
<dbReference type="Gene3D" id="3.40.1490.10">
    <property type="entry name" value="Bit1"/>
    <property type="match status" value="1"/>
</dbReference>
<dbReference type="InterPro" id="IPR042237">
    <property type="entry name" value="PTRHD1"/>
</dbReference>
<comment type="catalytic activity">
    <reaction evidence="3">
        <text>an N-acyl-L-alpha-aminoacyl-tRNA + H2O = an N-acyl-L-amino acid + a tRNA + H(+)</text>
        <dbReference type="Rhea" id="RHEA:54448"/>
        <dbReference type="Rhea" id="RHEA-COMP:10123"/>
        <dbReference type="Rhea" id="RHEA-COMP:13883"/>
        <dbReference type="ChEBI" id="CHEBI:15377"/>
        <dbReference type="ChEBI" id="CHEBI:15378"/>
        <dbReference type="ChEBI" id="CHEBI:59874"/>
        <dbReference type="ChEBI" id="CHEBI:78442"/>
        <dbReference type="ChEBI" id="CHEBI:138191"/>
        <dbReference type="EC" id="3.1.1.29"/>
    </reaction>
</comment>
<organism evidence="4 5">
    <name type="scientific">Micromonas commoda (strain RCC299 / NOUM17 / CCMP2709)</name>
    <name type="common">Picoplanktonic green alga</name>
    <dbReference type="NCBI Taxonomy" id="296587"/>
    <lineage>
        <taxon>Eukaryota</taxon>
        <taxon>Viridiplantae</taxon>
        <taxon>Chlorophyta</taxon>
        <taxon>Mamiellophyceae</taxon>
        <taxon>Mamiellales</taxon>
        <taxon>Mamiellaceae</taxon>
        <taxon>Micromonas</taxon>
    </lineage>
</organism>
<dbReference type="SUPFAM" id="SSF102462">
    <property type="entry name" value="Peptidyl-tRNA hydrolase II"/>
    <property type="match status" value="1"/>
</dbReference>
<dbReference type="KEGG" id="mis:MICPUN_81223"/>
<sequence length="134" mass="14628">MATEAAAAPSNPFVQYVVIRKDLGQGMGWPLGSICAQAAHAAVAAVWEHKDHPDTQAYCAPDAIDGMHKVVLEVKGETQLVNLGKKLEEAGVAYKLWYEQPEDYPTCLATRPYRKDEVSALFKKCNLAKGLIAQ</sequence>
<evidence type="ECO:0000313" key="5">
    <source>
        <dbReference type="Proteomes" id="UP000002009"/>
    </source>
</evidence>
<proteinExistence type="predicted"/>
<dbReference type="GO" id="GO:0004045">
    <property type="term" value="F:peptidyl-tRNA hydrolase activity"/>
    <property type="evidence" value="ECO:0007669"/>
    <property type="project" value="UniProtKB-EC"/>
</dbReference>
<dbReference type="InterPro" id="IPR023476">
    <property type="entry name" value="Pep_tRNA_hydro_II_dom_sf"/>
</dbReference>
<reference evidence="4 5" key="1">
    <citation type="journal article" date="2009" name="Science">
        <title>Green evolution and dynamic adaptations revealed by genomes of the marine picoeukaryotes Micromonas.</title>
        <authorList>
            <person name="Worden A.Z."/>
            <person name="Lee J.H."/>
            <person name="Mock T."/>
            <person name="Rouze P."/>
            <person name="Simmons M.P."/>
            <person name="Aerts A.L."/>
            <person name="Allen A.E."/>
            <person name="Cuvelier M.L."/>
            <person name="Derelle E."/>
            <person name="Everett M.V."/>
            <person name="Foulon E."/>
            <person name="Grimwood J."/>
            <person name="Gundlach H."/>
            <person name="Henrissat B."/>
            <person name="Napoli C."/>
            <person name="McDonald S.M."/>
            <person name="Parker M.S."/>
            <person name="Rombauts S."/>
            <person name="Salamov A."/>
            <person name="Von Dassow P."/>
            <person name="Badger J.H."/>
            <person name="Coutinho P.M."/>
            <person name="Demir E."/>
            <person name="Dubchak I."/>
            <person name="Gentemann C."/>
            <person name="Eikrem W."/>
            <person name="Gready J.E."/>
            <person name="John U."/>
            <person name="Lanier W."/>
            <person name="Lindquist E.A."/>
            <person name="Lucas S."/>
            <person name="Mayer K.F."/>
            <person name="Moreau H."/>
            <person name="Not F."/>
            <person name="Otillar R."/>
            <person name="Panaud O."/>
            <person name="Pangilinan J."/>
            <person name="Paulsen I."/>
            <person name="Piegu B."/>
            <person name="Poliakov A."/>
            <person name="Robbens S."/>
            <person name="Schmutz J."/>
            <person name="Toulza E."/>
            <person name="Wyss T."/>
            <person name="Zelensky A."/>
            <person name="Zhou K."/>
            <person name="Armbrust E.V."/>
            <person name="Bhattacharya D."/>
            <person name="Goodenough U.W."/>
            <person name="Van de Peer Y."/>
            <person name="Grigoriev I.V."/>
        </authorList>
    </citation>
    <scope>NUCLEOTIDE SEQUENCE [LARGE SCALE GENOMIC DNA]</scope>
    <source>
        <strain evidence="5">RCC299 / NOUM17</strain>
    </source>
</reference>
<evidence type="ECO:0000256" key="1">
    <source>
        <dbReference type="ARBA" id="ARBA00013260"/>
    </source>
</evidence>
<dbReference type="FunCoup" id="C1E481">
    <property type="interactions" value="655"/>
</dbReference>
<dbReference type="PANTHER" id="PTHR46194">
    <property type="entry name" value="PEPTIDYL-TRNA HYDROLASE PTRHD1-RELATED"/>
    <property type="match status" value="1"/>
</dbReference>